<accession>A0A7W7FPL5</accession>
<dbReference type="EMBL" id="JACHMH010000001">
    <property type="protein sequence ID" value="MBB4673971.1"/>
    <property type="molecule type" value="Genomic_DNA"/>
</dbReference>
<feature type="signal peptide" evidence="1">
    <location>
        <begin position="1"/>
        <end position="25"/>
    </location>
</feature>
<dbReference type="Proteomes" id="UP000533598">
    <property type="component" value="Unassembled WGS sequence"/>
</dbReference>
<comment type="caution">
    <text evidence="2">The sequence shown here is derived from an EMBL/GenBank/DDBJ whole genome shotgun (WGS) entry which is preliminary data.</text>
</comment>
<sequence length="309" mass="32069">MRVRRLLAGTAVVVTALAGAPVAVAGTAPFPTEFALPNGFQPEGVAIGGASAYFGSRVDGSIYKVDLASGKGTVFSKGPGTPSLGLKTDWRGRLFVSGGTGGDARVVDTRTGKVLASYAFAEAGKSFINDVVLTPGAAYFTDSRNPALYRLPLGRDGALPAADKFTKIPLTGDFAQVGEGVNANGLVTTPAGDALLVVQSNTGKLFRVDPRTGVARTVDLGGALLTNGDGLLRDGRTLYVVQNRLNVVTEFKLAADGGSGKLTRSITDPRFDVPATVAQFGHRLYLPNARFTTPPTPTTPYNAVAVDIR</sequence>
<dbReference type="PANTHER" id="PTHR47197">
    <property type="entry name" value="PROTEIN NIRF"/>
    <property type="match status" value="1"/>
</dbReference>
<feature type="chain" id="PRO_5031300108" evidence="1">
    <location>
        <begin position="26"/>
        <end position="309"/>
    </location>
</feature>
<dbReference type="InterPro" id="IPR051200">
    <property type="entry name" value="Host-pathogen_enzymatic-act"/>
</dbReference>
<protein>
    <submittedName>
        <fullName evidence="2">Sugar lactone lactonase YvrE</fullName>
    </submittedName>
</protein>
<dbReference type="SUPFAM" id="SSF63825">
    <property type="entry name" value="YWTD domain"/>
    <property type="match status" value="1"/>
</dbReference>
<dbReference type="InterPro" id="IPR015943">
    <property type="entry name" value="WD40/YVTN_repeat-like_dom_sf"/>
</dbReference>
<gene>
    <name evidence="2" type="ORF">HNR67_000089</name>
</gene>
<dbReference type="RefSeq" id="WP_185000022.1">
    <property type="nucleotide sequence ID" value="NZ_BAAAUI010000013.1"/>
</dbReference>
<dbReference type="Gene3D" id="2.130.10.10">
    <property type="entry name" value="YVTN repeat-like/Quinoprotein amine dehydrogenase"/>
    <property type="match status" value="1"/>
</dbReference>
<evidence type="ECO:0000313" key="2">
    <source>
        <dbReference type="EMBL" id="MBB4673971.1"/>
    </source>
</evidence>
<keyword evidence="1" id="KW-0732">Signal</keyword>
<keyword evidence="3" id="KW-1185">Reference proteome</keyword>
<evidence type="ECO:0000256" key="1">
    <source>
        <dbReference type="SAM" id="SignalP"/>
    </source>
</evidence>
<dbReference type="Gene3D" id="2.120.10.30">
    <property type="entry name" value="TolB, C-terminal domain"/>
    <property type="match status" value="1"/>
</dbReference>
<reference evidence="2 3" key="1">
    <citation type="submission" date="2020-08" db="EMBL/GenBank/DDBJ databases">
        <title>Sequencing the genomes of 1000 actinobacteria strains.</title>
        <authorList>
            <person name="Klenk H.-P."/>
        </authorList>
    </citation>
    <scope>NUCLEOTIDE SEQUENCE [LARGE SCALE GENOMIC DNA]</scope>
    <source>
        <strain evidence="2 3">DSM 44230</strain>
    </source>
</reference>
<name>A0A7W7FPL5_9PSEU</name>
<dbReference type="InterPro" id="IPR011042">
    <property type="entry name" value="6-blade_b-propeller_TolB-like"/>
</dbReference>
<proteinExistence type="predicted"/>
<dbReference type="AlphaFoldDB" id="A0A7W7FPL5"/>
<evidence type="ECO:0000313" key="3">
    <source>
        <dbReference type="Proteomes" id="UP000533598"/>
    </source>
</evidence>
<dbReference type="PANTHER" id="PTHR47197:SF3">
    <property type="entry name" value="DIHYDRO-HEME D1 DEHYDROGENASE"/>
    <property type="match status" value="1"/>
</dbReference>
<organism evidence="2 3">
    <name type="scientific">Crossiella cryophila</name>
    <dbReference type="NCBI Taxonomy" id="43355"/>
    <lineage>
        <taxon>Bacteria</taxon>
        <taxon>Bacillati</taxon>
        <taxon>Actinomycetota</taxon>
        <taxon>Actinomycetes</taxon>
        <taxon>Pseudonocardiales</taxon>
        <taxon>Pseudonocardiaceae</taxon>
        <taxon>Crossiella</taxon>
    </lineage>
</organism>